<dbReference type="Proteomes" id="UP000234653">
    <property type="component" value="Chromosome"/>
</dbReference>
<evidence type="ECO:0000313" key="5">
    <source>
        <dbReference type="EMBL" id="AUI72319.1"/>
    </source>
</evidence>
<gene>
    <name evidence="5" type="ORF">LA20249_09045</name>
</gene>
<dbReference type="AlphaFoldDB" id="A0A2K9HIG4"/>
<dbReference type="GO" id="GO:0009231">
    <property type="term" value="P:riboflavin biosynthetic process"/>
    <property type="evidence" value="ECO:0007669"/>
    <property type="project" value="InterPro"/>
</dbReference>
<evidence type="ECO:0000256" key="1">
    <source>
        <dbReference type="ARBA" id="ARBA00005104"/>
    </source>
</evidence>
<keyword evidence="2" id="KW-0521">NADP</keyword>
<dbReference type="SUPFAM" id="SSF53597">
    <property type="entry name" value="Dihydrofolate reductase-like"/>
    <property type="match status" value="1"/>
</dbReference>
<comment type="pathway">
    <text evidence="1">Cofactor biosynthesis; riboflavin biosynthesis.</text>
</comment>
<dbReference type="KEGG" id="lali:LA20249_09045"/>
<keyword evidence="3" id="KW-0560">Oxidoreductase</keyword>
<evidence type="ECO:0000256" key="2">
    <source>
        <dbReference type="ARBA" id="ARBA00022857"/>
    </source>
</evidence>
<accession>A0A2K9HIG4</accession>
<dbReference type="RefSeq" id="WP_057738575.1">
    <property type="nucleotide sequence ID" value="NZ_AZDQ01000019.1"/>
</dbReference>
<dbReference type="PANTHER" id="PTHR38011">
    <property type="entry name" value="DIHYDROFOLATE REDUCTASE FAMILY PROTEIN (AFU_ORTHOLOGUE AFUA_8G06820)"/>
    <property type="match status" value="1"/>
</dbReference>
<dbReference type="Pfam" id="PF01872">
    <property type="entry name" value="RibD_C"/>
    <property type="match status" value="1"/>
</dbReference>
<dbReference type="Gene3D" id="3.40.430.10">
    <property type="entry name" value="Dihydrofolate Reductase, subunit A"/>
    <property type="match status" value="1"/>
</dbReference>
<dbReference type="InterPro" id="IPR024072">
    <property type="entry name" value="DHFR-like_dom_sf"/>
</dbReference>
<feature type="domain" description="Bacterial bifunctional deaminase-reductase C-terminal" evidence="4">
    <location>
        <begin position="4"/>
        <end position="217"/>
    </location>
</feature>
<keyword evidence="6" id="KW-1185">Reference proteome</keyword>
<dbReference type="OrthoDB" id="9800865at2"/>
<name>A0A2K9HIG4_9LACO</name>
<dbReference type="PANTHER" id="PTHR38011:SF7">
    <property type="entry name" value="2,5-DIAMINO-6-RIBOSYLAMINO-4(3H)-PYRIMIDINONE 5'-PHOSPHATE REDUCTASE"/>
    <property type="match status" value="1"/>
</dbReference>
<dbReference type="InterPro" id="IPR002734">
    <property type="entry name" value="RibDG_C"/>
</dbReference>
<reference evidence="5 6" key="1">
    <citation type="submission" date="2016-12" db="EMBL/GenBank/DDBJ databases">
        <title>The whole genome sequencing and assembly of Lactobacillus alimentarius DSM 20249T strain.</title>
        <authorList>
            <person name="Lee Y.-J."/>
            <person name="Yi H."/>
            <person name="Bahn Y.-S."/>
            <person name="Kim J.F."/>
            <person name="Lee D.-W."/>
        </authorList>
    </citation>
    <scope>NUCLEOTIDE SEQUENCE [LARGE SCALE GENOMIC DNA]</scope>
    <source>
        <strain evidence="5 6">DSM 20249</strain>
    </source>
</reference>
<proteinExistence type="predicted"/>
<dbReference type="EMBL" id="CP018867">
    <property type="protein sequence ID" value="AUI72319.1"/>
    <property type="molecule type" value="Genomic_DNA"/>
</dbReference>
<protein>
    <submittedName>
        <fullName evidence="5">Deaminase</fullName>
    </submittedName>
</protein>
<evidence type="ECO:0000313" key="6">
    <source>
        <dbReference type="Proteomes" id="UP000234653"/>
    </source>
</evidence>
<dbReference type="GO" id="GO:0008703">
    <property type="term" value="F:5-amino-6-(5-phosphoribosylamino)uracil reductase activity"/>
    <property type="evidence" value="ECO:0007669"/>
    <property type="project" value="InterPro"/>
</dbReference>
<evidence type="ECO:0000256" key="3">
    <source>
        <dbReference type="ARBA" id="ARBA00023002"/>
    </source>
</evidence>
<sequence length="226" mass="25056">MNKPYIICHMMVSLDGRIDCDMTEQLRGTVNYYPTLQSIEAPTTLSGRVTAETELSHAGRFESQHSEPLGQEDFAKNSDAKGYEVIVDTKGVLLWEDDLNAKKPHLIITSEQVKKDYLAYLDQNHISWIATGKTKIDLNRAVEILADKFDVERMAIVGGGHINGSFLDAGLTDEISLVIGAGVDGRANMPAVFDGRPKGRKPVPLTLKNVQQLDNNAVWLRYSVQN</sequence>
<evidence type="ECO:0000259" key="4">
    <source>
        <dbReference type="Pfam" id="PF01872"/>
    </source>
</evidence>
<organism evidence="5 6">
    <name type="scientific">Companilactobacillus alimentarius DSM 20249</name>
    <dbReference type="NCBI Taxonomy" id="1423720"/>
    <lineage>
        <taxon>Bacteria</taxon>
        <taxon>Bacillati</taxon>
        <taxon>Bacillota</taxon>
        <taxon>Bacilli</taxon>
        <taxon>Lactobacillales</taxon>
        <taxon>Lactobacillaceae</taxon>
        <taxon>Companilactobacillus</taxon>
    </lineage>
</organism>
<dbReference type="STRING" id="1423720.FC67_GL000563"/>
<dbReference type="InterPro" id="IPR050765">
    <property type="entry name" value="Riboflavin_Biosynth_HTPR"/>
</dbReference>